<feature type="signal peptide" evidence="6">
    <location>
        <begin position="1"/>
        <end position="22"/>
    </location>
</feature>
<keyword evidence="4" id="KW-0472">Membrane</keyword>
<feature type="chain" id="PRO_5016773687" evidence="6">
    <location>
        <begin position="23"/>
        <end position="518"/>
    </location>
</feature>
<dbReference type="Pfam" id="PF14322">
    <property type="entry name" value="SusD-like_3"/>
    <property type="match status" value="1"/>
</dbReference>
<dbReference type="PROSITE" id="PS51257">
    <property type="entry name" value="PROKAR_LIPOPROTEIN"/>
    <property type="match status" value="1"/>
</dbReference>
<evidence type="ECO:0000256" key="1">
    <source>
        <dbReference type="ARBA" id="ARBA00004442"/>
    </source>
</evidence>
<dbReference type="SUPFAM" id="SSF48452">
    <property type="entry name" value="TPR-like"/>
    <property type="match status" value="1"/>
</dbReference>
<evidence type="ECO:0000313" key="10">
    <source>
        <dbReference type="Proteomes" id="UP000254808"/>
    </source>
</evidence>
<evidence type="ECO:0000256" key="6">
    <source>
        <dbReference type="SAM" id="SignalP"/>
    </source>
</evidence>
<accession>A0A345UM77</accession>
<gene>
    <name evidence="9" type="ORF">CYPRO_2337</name>
</gene>
<dbReference type="KEGG" id="cprv:CYPRO_2337"/>
<dbReference type="EMBL" id="CP027806">
    <property type="protein sequence ID" value="AXJ01579.1"/>
    <property type="molecule type" value="Genomic_DNA"/>
</dbReference>
<dbReference type="InterPro" id="IPR011990">
    <property type="entry name" value="TPR-like_helical_dom_sf"/>
</dbReference>
<proteinExistence type="inferred from homology"/>
<dbReference type="InterPro" id="IPR033985">
    <property type="entry name" value="SusD-like_N"/>
</dbReference>
<sequence length="518" mass="58404">MNKSSFLKTFSISVLAVWFGFACTDLTENIPSELTDETFFQTEEEFIAALGDAYTTLAAWQNHGGLFALNIVSSDEAAIPVKGADWDDGGIWVQAHRHTIDSEHGPTNGSWNFLFSGVSNTNRLIFQFESAVEAGTADPELAEAFIAELRAMRAFYYYFLLDNFGNVPIIDDFANTPEQPANNPDFQAGRQQVFDFVESELLATVDLISDDPRGSYGRFNKYAAHFLLGKLYLNAETYTGTARWADAETQFQEIVDSGNFALMANFFDNFATNNSGSTETIFAIPYDSVFLPGFNMHKMTLHYAHQQTFNFQDQPWNGYTSLQAFYESFEEDDVRRQGFLEGPQFDIGGNPLIDDEIGPGHHIVLTPEIDAIRMTGAISRQQGVRFNKFEYAIGATPELDNDFPVFRFADAILSLAEAQYRQGNISDALMNINQIRDRAGVAAFATLDDDKLLAERGRELYTEIWRRQDQIRFAGHQGETRFNDAWWEKEVSEAFRNVFPIPFNQIAANPNLTQNPGY</sequence>
<keyword evidence="3 6" id="KW-0732">Signal</keyword>
<dbReference type="RefSeq" id="WP_114984753.1">
    <property type="nucleotide sequence ID" value="NZ_CP027806.1"/>
</dbReference>
<reference evidence="9 10" key="1">
    <citation type="submission" date="2018-03" db="EMBL/GenBank/DDBJ databases">
        <title>Phenotypic and genomic properties of Cyclonatronum proteinivorum gen. nov., sp. nov., a haloalkaliphilic bacteroidete from soda lakes possessing Na+-translocating rhodopsin.</title>
        <authorList>
            <person name="Toshchakov S.V."/>
            <person name="Korzhenkov A."/>
            <person name="Samarov N.I."/>
            <person name="Kublanov I.V."/>
            <person name="Muntyan M.S."/>
            <person name="Sorokin D.Y."/>
        </authorList>
    </citation>
    <scope>NUCLEOTIDE SEQUENCE [LARGE SCALE GENOMIC DNA]</scope>
    <source>
        <strain evidence="9 10">Omega</strain>
    </source>
</reference>
<evidence type="ECO:0000256" key="5">
    <source>
        <dbReference type="ARBA" id="ARBA00023237"/>
    </source>
</evidence>
<dbReference type="AlphaFoldDB" id="A0A345UM77"/>
<dbReference type="Pfam" id="PF07980">
    <property type="entry name" value="SusD_RagB"/>
    <property type="match status" value="1"/>
</dbReference>
<evidence type="ECO:0000259" key="7">
    <source>
        <dbReference type="Pfam" id="PF07980"/>
    </source>
</evidence>
<keyword evidence="10" id="KW-1185">Reference proteome</keyword>
<evidence type="ECO:0000256" key="4">
    <source>
        <dbReference type="ARBA" id="ARBA00023136"/>
    </source>
</evidence>
<evidence type="ECO:0000313" key="9">
    <source>
        <dbReference type="EMBL" id="AXJ01579.1"/>
    </source>
</evidence>
<dbReference type="OrthoDB" id="9783641at2"/>
<dbReference type="Gene3D" id="1.25.40.390">
    <property type="match status" value="1"/>
</dbReference>
<evidence type="ECO:0000256" key="2">
    <source>
        <dbReference type="ARBA" id="ARBA00006275"/>
    </source>
</evidence>
<comment type="similarity">
    <text evidence="2">Belongs to the SusD family.</text>
</comment>
<dbReference type="InterPro" id="IPR012944">
    <property type="entry name" value="SusD_RagB_dom"/>
</dbReference>
<comment type="subcellular location">
    <subcellularLocation>
        <location evidence="1">Cell outer membrane</location>
    </subcellularLocation>
</comment>
<organism evidence="9 10">
    <name type="scientific">Cyclonatronum proteinivorum</name>
    <dbReference type="NCBI Taxonomy" id="1457365"/>
    <lineage>
        <taxon>Bacteria</taxon>
        <taxon>Pseudomonadati</taxon>
        <taxon>Balneolota</taxon>
        <taxon>Balneolia</taxon>
        <taxon>Balneolales</taxon>
        <taxon>Cyclonatronaceae</taxon>
        <taxon>Cyclonatronum</taxon>
    </lineage>
</organism>
<evidence type="ECO:0000259" key="8">
    <source>
        <dbReference type="Pfam" id="PF14322"/>
    </source>
</evidence>
<feature type="domain" description="SusD-like N-terminal" evidence="8">
    <location>
        <begin position="89"/>
        <end position="233"/>
    </location>
</feature>
<feature type="domain" description="RagB/SusD" evidence="7">
    <location>
        <begin position="400"/>
        <end position="518"/>
    </location>
</feature>
<protein>
    <submittedName>
        <fullName evidence="9">Starch-binding associating with outer membrane</fullName>
    </submittedName>
</protein>
<name>A0A345UM77_9BACT</name>
<evidence type="ECO:0000256" key="3">
    <source>
        <dbReference type="ARBA" id="ARBA00022729"/>
    </source>
</evidence>
<dbReference type="GO" id="GO:0009279">
    <property type="term" value="C:cell outer membrane"/>
    <property type="evidence" value="ECO:0007669"/>
    <property type="project" value="UniProtKB-SubCell"/>
</dbReference>
<dbReference type="Proteomes" id="UP000254808">
    <property type="component" value="Chromosome"/>
</dbReference>
<keyword evidence="5" id="KW-0998">Cell outer membrane</keyword>